<keyword evidence="4" id="KW-1185">Reference proteome</keyword>
<dbReference type="SUPFAM" id="SSF81383">
    <property type="entry name" value="F-box domain"/>
    <property type="match status" value="1"/>
</dbReference>
<name>A0AA39T005_ACESA</name>
<sequence length="724" mass="81676">MAKSSSIDIKLEVMEVQSSDVEIKLEGVMTATTDSSLTDIKIGGTPTTNNKKPKIESLWCNLPALDMEISARKIFTNVRATFSTDPTSSDCVICVVSTEPSKNGVFRFFKEFCVSTCSPGGKTWNNVLLGTNGIEYGTWMSQIAQVDGVLYFTFFEAVSLITVMGAFKLGLQEWKAYPYPRIPFPLFMDCLIESEDNENLLILYFNAHHKHGMSVSSMRQRSIGVNLKIWEVECYSCRAWNHSILLLLLLLLESTRIFKNRCYWDVSRHGCRKQQANLITCAMDASFGDLSDGSADIKLEVMEVQSSDVEIKVGGVMTAMTDSSPIDIKSGRTPTTNKKKPKIESLWCNLPGNVLISIIECLCYVDQIYFRAVCKDWRSKIYGLVRYSDNFPWILAASKGHTLLRNIVSNSNQCYLYDPNHKQKYTIENQIPSGARIHASKFGWLLISTKIRSTYFFSFYSPFTNKIIEVPALDMKISAGKIFTNVMATFSTAPTSSDCVICVVSTEPPKKEVSRPLFFEEFCMSTCSPGGKAWNNVLLGTNGYKYIAWISRIAHVDGVVHFNFEEIDCIGSVLGAFKPGLKEWKVYPCPGKSSVCDMDCLIESEDDENMLMLYYDNDHKTCRVFQFNEAEKNWCELENLGNRMLFVSTASRSLQLVASAKEEDGEGMGSFANTIHVAHSYPGLECSYFFYKTLDNLPSCPQIYDWIDKEGMRLTWIQPPNMNF</sequence>
<reference evidence="3" key="1">
    <citation type="journal article" date="2022" name="Plant J.">
        <title>Strategies of tolerance reflected in two North American maple genomes.</title>
        <authorList>
            <person name="McEvoy S.L."/>
            <person name="Sezen U.U."/>
            <person name="Trouern-Trend A."/>
            <person name="McMahon S.M."/>
            <person name="Schaberg P.G."/>
            <person name="Yang J."/>
            <person name="Wegrzyn J.L."/>
            <person name="Swenson N.G."/>
        </authorList>
    </citation>
    <scope>NUCLEOTIDE SEQUENCE</scope>
    <source>
        <strain evidence="3">NS2018</strain>
    </source>
</reference>
<dbReference type="InterPro" id="IPR036047">
    <property type="entry name" value="F-box-like_dom_sf"/>
</dbReference>
<protein>
    <recommendedName>
        <fullName evidence="5">F-box domain-containing protein</fullName>
    </recommendedName>
</protein>
<gene>
    <name evidence="3" type="ORF">LWI29_005108</name>
</gene>
<feature type="domain" description="KIB1-4 beta-propeller" evidence="2">
    <location>
        <begin position="418"/>
        <end position="653"/>
    </location>
</feature>
<comment type="caution">
    <text evidence="3">The sequence shown here is derived from an EMBL/GenBank/DDBJ whole genome shotgun (WGS) entry which is preliminary data.</text>
</comment>
<dbReference type="Pfam" id="PF00646">
    <property type="entry name" value="F-box"/>
    <property type="match status" value="1"/>
</dbReference>
<evidence type="ECO:0000259" key="2">
    <source>
        <dbReference type="Pfam" id="PF03478"/>
    </source>
</evidence>
<evidence type="ECO:0008006" key="5">
    <source>
        <dbReference type="Google" id="ProtNLM"/>
    </source>
</evidence>
<dbReference type="InterPro" id="IPR001810">
    <property type="entry name" value="F-box_dom"/>
</dbReference>
<dbReference type="AlphaFoldDB" id="A0AA39T005"/>
<proteinExistence type="predicted"/>
<dbReference type="EMBL" id="JAUESC010000003">
    <property type="protein sequence ID" value="KAK0599417.1"/>
    <property type="molecule type" value="Genomic_DNA"/>
</dbReference>
<dbReference type="PANTHER" id="PTHR33127:SF5">
    <property type="entry name" value="TRANSMEMBRANE PROTEIN"/>
    <property type="match status" value="1"/>
</dbReference>
<evidence type="ECO:0000259" key="1">
    <source>
        <dbReference type="Pfam" id="PF00646"/>
    </source>
</evidence>
<accession>A0AA39T005</accession>
<dbReference type="InterPro" id="IPR005174">
    <property type="entry name" value="KIB1-4_b-propeller"/>
</dbReference>
<evidence type="ECO:0000313" key="3">
    <source>
        <dbReference type="EMBL" id="KAK0599417.1"/>
    </source>
</evidence>
<organism evidence="3 4">
    <name type="scientific">Acer saccharum</name>
    <name type="common">Sugar maple</name>
    <dbReference type="NCBI Taxonomy" id="4024"/>
    <lineage>
        <taxon>Eukaryota</taxon>
        <taxon>Viridiplantae</taxon>
        <taxon>Streptophyta</taxon>
        <taxon>Embryophyta</taxon>
        <taxon>Tracheophyta</taxon>
        <taxon>Spermatophyta</taxon>
        <taxon>Magnoliopsida</taxon>
        <taxon>eudicotyledons</taxon>
        <taxon>Gunneridae</taxon>
        <taxon>Pentapetalae</taxon>
        <taxon>rosids</taxon>
        <taxon>malvids</taxon>
        <taxon>Sapindales</taxon>
        <taxon>Sapindaceae</taxon>
        <taxon>Hippocastanoideae</taxon>
        <taxon>Acereae</taxon>
        <taxon>Acer</taxon>
    </lineage>
</organism>
<reference evidence="3" key="2">
    <citation type="submission" date="2023-06" db="EMBL/GenBank/DDBJ databases">
        <authorList>
            <person name="Swenson N.G."/>
            <person name="Wegrzyn J.L."/>
            <person name="Mcevoy S.L."/>
        </authorList>
    </citation>
    <scope>NUCLEOTIDE SEQUENCE</scope>
    <source>
        <strain evidence="3">NS2018</strain>
        <tissue evidence="3">Leaf</tissue>
    </source>
</reference>
<feature type="domain" description="F-box" evidence="1">
    <location>
        <begin position="347"/>
        <end position="382"/>
    </location>
</feature>
<evidence type="ECO:0000313" key="4">
    <source>
        <dbReference type="Proteomes" id="UP001168877"/>
    </source>
</evidence>
<dbReference type="Proteomes" id="UP001168877">
    <property type="component" value="Unassembled WGS sequence"/>
</dbReference>
<dbReference type="PANTHER" id="PTHR33127">
    <property type="entry name" value="TRANSMEMBRANE PROTEIN"/>
    <property type="match status" value="1"/>
</dbReference>
<dbReference type="Pfam" id="PF03478">
    <property type="entry name" value="Beta-prop_KIB1-4"/>
    <property type="match status" value="1"/>
</dbReference>